<dbReference type="InterPro" id="IPR006132">
    <property type="entry name" value="Asp/Orn_carbamoyltranf_P-bd"/>
</dbReference>
<dbReference type="Pfam" id="PF00185">
    <property type="entry name" value="OTCace"/>
    <property type="match status" value="1"/>
</dbReference>
<comment type="caution">
    <text evidence="6">The sequence shown here is derived from an EMBL/GenBank/DDBJ whole genome shotgun (WGS) entry which is preliminary data.</text>
</comment>
<evidence type="ECO:0000256" key="2">
    <source>
        <dbReference type="NCBIfam" id="TIGR00658"/>
    </source>
</evidence>
<evidence type="ECO:0000313" key="6">
    <source>
        <dbReference type="EMBL" id="NMC64238.1"/>
    </source>
</evidence>
<evidence type="ECO:0000313" key="7">
    <source>
        <dbReference type="Proteomes" id="UP000524246"/>
    </source>
</evidence>
<dbReference type="Gene3D" id="3.40.50.1370">
    <property type="entry name" value="Aspartate/ornithine carbamoyltransferase"/>
    <property type="match status" value="2"/>
</dbReference>
<dbReference type="PRINTS" id="PR00100">
    <property type="entry name" value="AOTCASE"/>
</dbReference>
<dbReference type="PANTHER" id="PTHR45753">
    <property type="entry name" value="ORNITHINE CARBAMOYLTRANSFERASE, MITOCHONDRIAL"/>
    <property type="match status" value="1"/>
</dbReference>
<dbReference type="InterPro" id="IPR002292">
    <property type="entry name" value="Orn/put_carbamltrans"/>
</dbReference>
<dbReference type="InterPro" id="IPR036901">
    <property type="entry name" value="Asp/Orn_carbamoylTrfase_sf"/>
</dbReference>
<feature type="domain" description="Aspartate/ornithine carbamoyltransferase carbamoyl-P binding" evidence="5">
    <location>
        <begin position="2"/>
        <end position="147"/>
    </location>
</feature>
<evidence type="ECO:0000259" key="4">
    <source>
        <dbReference type="Pfam" id="PF00185"/>
    </source>
</evidence>
<dbReference type="Proteomes" id="UP000524246">
    <property type="component" value="Unassembled WGS sequence"/>
</dbReference>
<keyword evidence="1 3" id="KW-0808">Transferase</keyword>
<dbReference type="EC" id="2.1.3.3" evidence="2"/>
<name>A0A7X9FTX5_9DELT</name>
<accession>A0A7X9FTX5</accession>
<dbReference type="NCBIfam" id="NF001986">
    <property type="entry name" value="PRK00779.1"/>
    <property type="match status" value="1"/>
</dbReference>
<protein>
    <recommendedName>
        <fullName evidence="2">Ornithine carbamoyltransferase</fullName>
        <ecNumber evidence="2">2.1.3.3</ecNumber>
    </recommendedName>
</protein>
<dbReference type="GO" id="GO:0016597">
    <property type="term" value="F:amino acid binding"/>
    <property type="evidence" value="ECO:0007669"/>
    <property type="project" value="InterPro"/>
</dbReference>
<dbReference type="GO" id="GO:0004585">
    <property type="term" value="F:ornithine carbamoyltransferase activity"/>
    <property type="evidence" value="ECO:0007669"/>
    <property type="project" value="UniProtKB-UniRule"/>
</dbReference>
<dbReference type="NCBIfam" id="TIGR00658">
    <property type="entry name" value="orni_carb_tr"/>
    <property type="match status" value="1"/>
</dbReference>
<dbReference type="FunFam" id="3.40.50.1370:FF:000008">
    <property type="entry name" value="Ornithine carbamoyltransferase"/>
    <property type="match status" value="1"/>
</dbReference>
<gene>
    <name evidence="6" type="primary">argF</name>
    <name evidence="6" type="ORF">GYA55_13825</name>
</gene>
<feature type="domain" description="Aspartate/ornithine carbamoyltransferase Asp/Orn-binding" evidence="4">
    <location>
        <begin position="156"/>
        <end position="309"/>
    </location>
</feature>
<comment type="similarity">
    <text evidence="3">Belongs to the aspartate/ornithine carbamoyltransferase superfamily.</text>
</comment>
<evidence type="ECO:0000256" key="1">
    <source>
        <dbReference type="ARBA" id="ARBA00022679"/>
    </source>
</evidence>
<organism evidence="6 7">
    <name type="scientific">SAR324 cluster bacterium</name>
    <dbReference type="NCBI Taxonomy" id="2024889"/>
    <lineage>
        <taxon>Bacteria</taxon>
        <taxon>Deltaproteobacteria</taxon>
        <taxon>SAR324 cluster</taxon>
    </lineage>
</organism>
<dbReference type="AlphaFoldDB" id="A0A7X9FTX5"/>
<dbReference type="GO" id="GO:0042450">
    <property type="term" value="P:L-arginine biosynthetic process via ornithine"/>
    <property type="evidence" value="ECO:0007669"/>
    <property type="project" value="UniProtKB-UniRule"/>
</dbReference>
<evidence type="ECO:0000259" key="5">
    <source>
        <dbReference type="Pfam" id="PF02729"/>
    </source>
</evidence>
<evidence type="ECO:0000256" key="3">
    <source>
        <dbReference type="RuleBase" id="RU003634"/>
    </source>
</evidence>
<sequence>MKNLTKVSDLCEPDVERLLESAFRFKELHDKGIRREKILDGLVIAMIFEKPSLRTKVAFEVAASFLGAVPIFLSSSQILASGQNEVGRESIPDIGRNLERFCDLIIARVYSHRTIEELSGIVRCPLINALCDRHHPTQALADLMAIRMHKQMQDSLKVAFIGDGNNVATSLMQICALSGLNFSIASPEGFEIPPVEREIAFNFAKNYRTNVEFLRSAQDAVNDADVVYTDTFVSMGQEGEKTKRREAFQGYQVNETLMSKAKPDAVFMHCLPAHRGEEVTDEVMDSKQSIVFDQAECRLHIAKALLCMMLDSRH</sequence>
<dbReference type="GO" id="GO:0019240">
    <property type="term" value="P:citrulline biosynthetic process"/>
    <property type="evidence" value="ECO:0007669"/>
    <property type="project" value="TreeGrafter"/>
</dbReference>
<reference evidence="6 7" key="1">
    <citation type="journal article" date="2020" name="Biotechnol. Biofuels">
        <title>New insights from the biogas microbiome by comprehensive genome-resolved metagenomics of nearly 1600 species originating from multiple anaerobic digesters.</title>
        <authorList>
            <person name="Campanaro S."/>
            <person name="Treu L."/>
            <person name="Rodriguez-R L.M."/>
            <person name="Kovalovszki A."/>
            <person name="Ziels R.M."/>
            <person name="Maus I."/>
            <person name="Zhu X."/>
            <person name="Kougias P.G."/>
            <person name="Basile A."/>
            <person name="Luo G."/>
            <person name="Schluter A."/>
            <person name="Konstantinidis K.T."/>
            <person name="Angelidaki I."/>
        </authorList>
    </citation>
    <scope>NUCLEOTIDE SEQUENCE [LARGE SCALE GENOMIC DNA]</scope>
    <source>
        <strain evidence="6">AS27yjCOA_65</strain>
    </source>
</reference>
<dbReference type="PANTHER" id="PTHR45753:SF3">
    <property type="entry name" value="ORNITHINE TRANSCARBAMYLASE, MITOCHONDRIAL"/>
    <property type="match status" value="1"/>
</dbReference>
<dbReference type="InterPro" id="IPR006131">
    <property type="entry name" value="Asp_carbamoyltransf_Asp/Orn-bd"/>
</dbReference>
<dbReference type="InterPro" id="IPR006130">
    <property type="entry name" value="Asp/Orn_carbamoylTrfase"/>
</dbReference>
<dbReference type="EMBL" id="JAAZON010000631">
    <property type="protein sequence ID" value="NMC64238.1"/>
    <property type="molecule type" value="Genomic_DNA"/>
</dbReference>
<dbReference type="PRINTS" id="PR00102">
    <property type="entry name" value="OTCASE"/>
</dbReference>
<proteinExistence type="inferred from homology"/>
<dbReference type="SUPFAM" id="SSF53671">
    <property type="entry name" value="Aspartate/ornithine carbamoyltransferase"/>
    <property type="match status" value="1"/>
</dbReference>
<dbReference type="Pfam" id="PF02729">
    <property type="entry name" value="OTCace_N"/>
    <property type="match status" value="1"/>
</dbReference>